<protein>
    <submittedName>
        <fullName evidence="2">Uncharacterized protein</fullName>
    </submittedName>
</protein>
<gene>
    <name evidence="2" type="ORF">RSOLAG22IIIB_05526</name>
</gene>
<evidence type="ECO:0000256" key="1">
    <source>
        <dbReference type="SAM" id="Coils"/>
    </source>
</evidence>
<accession>A0A0K6G6W8</accession>
<dbReference type="EMBL" id="CYGV01001434">
    <property type="protein sequence ID" value="CUA74362.1"/>
    <property type="molecule type" value="Genomic_DNA"/>
</dbReference>
<dbReference type="Proteomes" id="UP000044841">
    <property type="component" value="Unassembled WGS sequence"/>
</dbReference>
<keyword evidence="3" id="KW-1185">Reference proteome</keyword>
<feature type="coiled-coil region" evidence="1">
    <location>
        <begin position="24"/>
        <end position="51"/>
    </location>
</feature>
<keyword evidence="1" id="KW-0175">Coiled coil</keyword>
<evidence type="ECO:0000313" key="3">
    <source>
        <dbReference type="Proteomes" id="UP000044841"/>
    </source>
</evidence>
<proteinExistence type="predicted"/>
<dbReference type="AlphaFoldDB" id="A0A0K6G6W8"/>
<sequence>MTTPAASQGKKEIADLLRALNHRITKQIEGYEEVEKRLDEIEKRIELYTRIAHAREINSRQLGFTAQIHPVPLPDGNDLPEGQFPATRGDFYRLTGSREFDCTVRASQLGWYS</sequence>
<evidence type="ECO:0000313" key="2">
    <source>
        <dbReference type="EMBL" id="CUA74362.1"/>
    </source>
</evidence>
<organism evidence="2 3">
    <name type="scientific">Rhizoctonia solani</name>
    <dbReference type="NCBI Taxonomy" id="456999"/>
    <lineage>
        <taxon>Eukaryota</taxon>
        <taxon>Fungi</taxon>
        <taxon>Dikarya</taxon>
        <taxon>Basidiomycota</taxon>
        <taxon>Agaricomycotina</taxon>
        <taxon>Agaricomycetes</taxon>
        <taxon>Cantharellales</taxon>
        <taxon>Ceratobasidiaceae</taxon>
        <taxon>Rhizoctonia</taxon>
    </lineage>
</organism>
<name>A0A0K6G6W8_9AGAM</name>
<reference evidence="2 3" key="1">
    <citation type="submission" date="2015-07" db="EMBL/GenBank/DDBJ databases">
        <authorList>
            <person name="Noorani M."/>
        </authorList>
    </citation>
    <scope>NUCLEOTIDE SEQUENCE [LARGE SCALE GENOMIC DNA]</scope>
    <source>
        <strain evidence="2">BBA 69670</strain>
    </source>
</reference>